<dbReference type="AlphaFoldDB" id="A0A859QDJ7"/>
<evidence type="ECO:0000256" key="3">
    <source>
        <dbReference type="ARBA" id="ARBA00022448"/>
    </source>
</evidence>
<accession>A0A859QDJ7</accession>
<keyword evidence="3" id="KW-0813">Transport</keyword>
<dbReference type="Pfam" id="PF01594">
    <property type="entry name" value="AI-2E_transport"/>
    <property type="match status" value="1"/>
</dbReference>
<proteinExistence type="inferred from homology"/>
<dbReference type="GO" id="GO:0005886">
    <property type="term" value="C:plasma membrane"/>
    <property type="evidence" value="ECO:0007669"/>
    <property type="project" value="UniProtKB-SubCell"/>
</dbReference>
<dbReference type="Proteomes" id="UP000510721">
    <property type="component" value="Chromosome"/>
</dbReference>
<evidence type="ECO:0000256" key="6">
    <source>
        <dbReference type="ARBA" id="ARBA00022989"/>
    </source>
</evidence>
<keyword evidence="9" id="KW-1185">Reference proteome</keyword>
<protein>
    <submittedName>
        <fullName evidence="8">AI-2E family transporter</fullName>
    </submittedName>
</protein>
<name>A0A859QDJ7_9HYPH</name>
<dbReference type="KEGG" id="emx:FKV68_13350"/>
<dbReference type="RefSeq" id="WP_180938255.1">
    <property type="nucleotide sequence ID" value="NZ_CP041238.1"/>
</dbReference>
<dbReference type="EMBL" id="CP041238">
    <property type="protein sequence ID" value="QLL62352.1"/>
    <property type="molecule type" value="Genomic_DNA"/>
</dbReference>
<comment type="subcellular location">
    <subcellularLocation>
        <location evidence="1">Cell membrane</location>
        <topology evidence="1">Multi-pass membrane protein</topology>
    </subcellularLocation>
</comment>
<organism evidence="8 9">
    <name type="scientific">Sinorhizobium mexicanum</name>
    <dbReference type="NCBI Taxonomy" id="375549"/>
    <lineage>
        <taxon>Bacteria</taxon>
        <taxon>Pseudomonadati</taxon>
        <taxon>Pseudomonadota</taxon>
        <taxon>Alphaproteobacteria</taxon>
        <taxon>Hyphomicrobiales</taxon>
        <taxon>Rhizobiaceae</taxon>
        <taxon>Sinorhizobium/Ensifer group</taxon>
        <taxon>Sinorhizobium</taxon>
    </lineage>
</organism>
<gene>
    <name evidence="8" type="ORF">FKV68_13350</name>
</gene>
<evidence type="ECO:0000313" key="8">
    <source>
        <dbReference type="EMBL" id="QLL62352.1"/>
    </source>
</evidence>
<keyword evidence="6" id="KW-1133">Transmembrane helix</keyword>
<evidence type="ECO:0000256" key="7">
    <source>
        <dbReference type="ARBA" id="ARBA00023136"/>
    </source>
</evidence>
<keyword evidence="5" id="KW-0812">Transmembrane</keyword>
<dbReference type="InterPro" id="IPR002549">
    <property type="entry name" value="AI-2E-like"/>
</dbReference>
<comment type="similarity">
    <text evidence="2">Belongs to the autoinducer-2 exporter (AI-2E) (TC 2.A.86) family.</text>
</comment>
<reference evidence="8 9" key="1">
    <citation type="submission" date="2019-06" db="EMBL/GenBank/DDBJ databases">
        <title>Complete genome sequence of Ensifer mexicanus ITTG R7 isolated from nodules of Acacia angustissima (Mill.) Kuntze.</title>
        <authorList>
            <person name="Rincon-Rosales R."/>
            <person name="Rogel M.A."/>
            <person name="Guerrero G."/>
            <person name="Rincon-Molina C.I."/>
            <person name="Lopez-Lopez A."/>
            <person name="Martinez-Romero E."/>
        </authorList>
    </citation>
    <scope>NUCLEOTIDE SEQUENCE [LARGE SCALE GENOMIC DNA]</scope>
    <source>
        <strain evidence="8 9">ITTG R7</strain>
    </source>
</reference>
<dbReference type="PANTHER" id="PTHR21716">
    <property type="entry name" value="TRANSMEMBRANE PROTEIN"/>
    <property type="match status" value="1"/>
</dbReference>
<evidence type="ECO:0000256" key="1">
    <source>
        <dbReference type="ARBA" id="ARBA00004651"/>
    </source>
</evidence>
<evidence type="ECO:0000313" key="9">
    <source>
        <dbReference type="Proteomes" id="UP000510721"/>
    </source>
</evidence>
<dbReference type="PANTHER" id="PTHR21716:SF67">
    <property type="entry name" value="TRANSPORT PROTEIN YDIK-RELATED"/>
    <property type="match status" value="1"/>
</dbReference>
<keyword evidence="7" id="KW-0472">Membrane</keyword>
<sequence length="373" mass="38772">MDDVQTPLKTDTGASGPASPPSIEPRVTEFLRLGVLALFAYWSLTLVAPFAIIAIWAGILTVALYPAFKALAALLGGRPRLAAATITLLALAVIAGPLAAIALSFAETVQALLGKLAAGTFAVPAPPDAVRDWPLIGDWLHTAWTQASGNLEATLQRLAPSLLQAGGTVLSKIAGIGLDLIGFIVSVIIAGFLFRPGPRLGEGLKLFARRVAGERGAGFVDLAAATIRNVARGVIGVALLQALLAGLAFSLFAIPAASVLAFAVLIFCIVQIGPAPVLLPVVIWAWMSMETRAALGLTLILLFIGLIDNVLKPMLVARGLKTPMLVILAGVIGGTLSYGLIGLFLGPIVLGVFYDLVVAWMGSTRREDEAKPV</sequence>
<evidence type="ECO:0000256" key="4">
    <source>
        <dbReference type="ARBA" id="ARBA00022475"/>
    </source>
</evidence>
<evidence type="ECO:0000256" key="5">
    <source>
        <dbReference type="ARBA" id="ARBA00022692"/>
    </source>
</evidence>
<keyword evidence="4" id="KW-1003">Cell membrane</keyword>
<evidence type="ECO:0000256" key="2">
    <source>
        <dbReference type="ARBA" id="ARBA00009773"/>
    </source>
</evidence>